<evidence type="ECO:0000259" key="2">
    <source>
        <dbReference type="Pfam" id="PF16655"/>
    </source>
</evidence>
<reference evidence="3" key="1">
    <citation type="submission" date="2022-06" db="EMBL/GenBank/DDBJ databases">
        <title>Solitalea sp. MAHUQ-68 isolated from rhizospheric soil.</title>
        <authorList>
            <person name="Huq M.A."/>
        </authorList>
    </citation>
    <scope>NUCLEOTIDE SEQUENCE</scope>
    <source>
        <strain evidence="3">MAHUQ-68</strain>
    </source>
</reference>
<gene>
    <name evidence="3" type="ORF">NF867_01300</name>
</gene>
<evidence type="ECO:0000313" key="4">
    <source>
        <dbReference type="Proteomes" id="UP001155182"/>
    </source>
</evidence>
<dbReference type="Pfam" id="PF16655">
    <property type="entry name" value="PhoD_N"/>
    <property type="match status" value="1"/>
</dbReference>
<protein>
    <submittedName>
        <fullName evidence="3">Alkaline phosphatase D family protein</fullName>
    </submittedName>
</protein>
<organism evidence="3 4">
    <name type="scientific">Solitalea agri</name>
    <dbReference type="NCBI Taxonomy" id="2953739"/>
    <lineage>
        <taxon>Bacteria</taxon>
        <taxon>Pseudomonadati</taxon>
        <taxon>Bacteroidota</taxon>
        <taxon>Sphingobacteriia</taxon>
        <taxon>Sphingobacteriales</taxon>
        <taxon>Sphingobacteriaceae</taxon>
        <taxon>Solitalea</taxon>
    </lineage>
</organism>
<feature type="domain" description="Phospholipase D N-terminal" evidence="2">
    <location>
        <begin position="52"/>
        <end position="148"/>
    </location>
</feature>
<dbReference type="InterPro" id="IPR038607">
    <property type="entry name" value="PhoD-like_sf"/>
</dbReference>
<name>A0A9X2F492_9SPHI</name>
<dbReference type="RefSeq" id="WP_252585729.1">
    <property type="nucleotide sequence ID" value="NZ_JAMWYS010000003.1"/>
</dbReference>
<accession>A0A9X2F492</accession>
<dbReference type="PANTHER" id="PTHR43606">
    <property type="entry name" value="PHOSPHATASE, PUTATIVE (AFU_ORTHOLOGUE AFUA_6G08710)-RELATED"/>
    <property type="match status" value="1"/>
</dbReference>
<keyword evidence="4" id="KW-1185">Reference proteome</keyword>
<dbReference type="Gene3D" id="3.60.21.70">
    <property type="entry name" value="PhoD-like phosphatase"/>
    <property type="match status" value="1"/>
</dbReference>
<comment type="caution">
    <text evidence="3">The sequence shown here is derived from an EMBL/GenBank/DDBJ whole genome shotgun (WGS) entry which is preliminary data.</text>
</comment>
<evidence type="ECO:0000259" key="1">
    <source>
        <dbReference type="Pfam" id="PF09423"/>
    </source>
</evidence>
<dbReference type="InterPro" id="IPR018946">
    <property type="entry name" value="PhoD-like_MPP"/>
</dbReference>
<dbReference type="InterPro" id="IPR052900">
    <property type="entry name" value="Phospholipid_Metab_Enz"/>
</dbReference>
<dbReference type="PANTHER" id="PTHR43606:SF2">
    <property type="entry name" value="ALKALINE PHOSPHATASE FAMILY PROTEIN (AFU_ORTHOLOGUE AFUA_5G03860)"/>
    <property type="match status" value="1"/>
</dbReference>
<dbReference type="EMBL" id="JAMWYS010000003">
    <property type="protein sequence ID" value="MCO4291498.1"/>
    <property type="molecule type" value="Genomic_DNA"/>
</dbReference>
<feature type="domain" description="PhoD-like phosphatase metallophosphatase" evidence="1">
    <location>
        <begin position="161"/>
        <end position="488"/>
    </location>
</feature>
<dbReference type="Gene3D" id="2.60.40.380">
    <property type="entry name" value="Purple acid phosphatase-like, N-terminal"/>
    <property type="match status" value="1"/>
</dbReference>
<proteinExistence type="predicted"/>
<dbReference type="AlphaFoldDB" id="A0A9X2F492"/>
<dbReference type="Pfam" id="PF09423">
    <property type="entry name" value="PhoD"/>
    <property type="match status" value="1"/>
</dbReference>
<dbReference type="InterPro" id="IPR032093">
    <property type="entry name" value="PhoD_N"/>
</dbReference>
<evidence type="ECO:0000313" key="3">
    <source>
        <dbReference type="EMBL" id="MCO4291498.1"/>
    </source>
</evidence>
<dbReference type="Proteomes" id="UP001155182">
    <property type="component" value="Unassembled WGS sequence"/>
</dbReference>
<sequence>MKHLSKHLLVFFLLVFLTSFTNNFAQIKHISYVDYLKNQGFQLNENLAPFYHGVASGDPMSDRVIIWTRVTPSQNEASNADWKLAFPVNWKIATDTAFSQIVKSGDIATDELKDFTVKVDVTGLLPNTTYYYQFEAFGKKSMIGITKTLMDDDSQEPVKLIFVEGNNYSAGYFNTYKRINELKNVDAVVMLSGYINEGETAETLIDRREIPAAEPSSLKDFRFRYAQYHLDNNLMETHAKVPFIAIWKDQSLKGSKEQAANWDNKQKAAEQAFLEWMPVRVKNGELHRSFSFGKMLDLILMDTNPTEQVGMVASTEMAVVKPAPFIEQIHYDWLTKLLNNSTANWKILTTSNLFGSINNASLDSGTGNDIDRWDNHPAEKTQLLEFIKAFSLKNVVVTNGGFKAALANEVAVNKADYNPTAGKYAQLVEITLPSVTTPSQIDQNSSAGIQTEVRCLNKTYNPQIKMANFKDHGFVEMNISLKRIDVKWNFIKDIIVDNQSKLKSTVQLSIPNGKSTFE</sequence>